<dbReference type="PANTHER" id="PTHR21028">
    <property type="entry name" value="SI:CH211-156B7.4"/>
    <property type="match status" value="1"/>
</dbReference>
<dbReference type="Proteomes" id="UP000678499">
    <property type="component" value="Unassembled WGS sequence"/>
</dbReference>
<dbReference type="Gene3D" id="2.40.320.10">
    <property type="entry name" value="Hypothetical Protein Pfu-838710-001"/>
    <property type="match status" value="1"/>
</dbReference>
<dbReference type="GO" id="GO:0016462">
    <property type="term" value="F:pyrophosphatase activity"/>
    <property type="evidence" value="ECO:0007669"/>
    <property type="project" value="UniProtKB-ARBA"/>
</dbReference>
<dbReference type="EMBL" id="CAJPEX010001209">
    <property type="protein sequence ID" value="CAG0918514.1"/>
    <property type="molecule type" value="Genomic_DNA"/>
</dbReference>
<dbReference type="EMBL" id="OA883246">
    <property type="protein sequence ID" value="CAD7278362.1"/>
    <property type="molecule type" value="Genomic_DNA"/>
</dbReference>
<dbReference type="CDD" id="cd07890">
    <property type="entry name" value="CYTH-like_AC_IV-like"/>
    <property type="match status" value="1"/>
</dbReference>
<keyword evidence="3" id="KW-1185">Reference proteome</keyword>
<dbReference type="InterPro" id="IPR033469">
    <property type="entry name" value="CYTH-like_dom_sf"/>
</dbReference>
<gene>
    <name evidence="2" type="ORF">NMOB1V02_LOCUS6070</name>
</gene>
<evidence type="ECO:0000313" key="3">
    <source>
        <dbReference type="Proteomes" id="UP000678499"/>
    </source>
</evidence>
<reference evidence="2" key="1">
    <citation type="submission" date="2020-11" db="EMBL/GenBank/DDBJ databases">
        <authorList>
            <person name="Tran Van P."/>
        </authorList>
    </citation>
    <scope>NUCLEOTIDE SEQUENCE</scope>
</reference>
<name>A0A7R9BQL6_9CRUS</name>
<dbReference type="SMART" id="SM01118">
    <property type="entry name" value="CYTH"/>
    <property type="match status" value="1"/>
</dbReference>
<organism evidence="2">
    <name type="scientific">Notodromas monacha</name>
    <dbReference type="NCBI Taxonomy" id="399045"/>
    <lineage>
        <taxon>Eukaryota</taxon>
        <taxon>Metazoa</taxon>
        <taxon>Ecdysozoa</taxon>
        <taxon>Arthropoda</taxon>
        <taxon>Crustacea</taxon>
        <taxon>Oligostraca</taxon>
        <taxon>Ostracoda</taxon>
        <taxon>Podocopa</taxon>
        <taxon>Podocopida</taxon>
        <taxon>Cypridocopina</taxon>
        <taxon>Cypridoidea</taxon>
        <taxon>Cyprididae</taxon>
        <taxon>Notodromas</taxon>
    </lineage>
</organism>
<dbReference type="PANTHER" id="PTHR21028:SF2">
    <property type="entry name" value="CYTH DOMAIN-CONTAINING PROTEIN"/>
    <property type="match status" value="1"/>
</dbReference>
<evidence type="ECO:0000313" key="2">
    <source>
        <dbReference type="EMBL" id="CAD7278362.1"/>
    </source>
</evidence>
<dbReference type="Pfam" id="PF01928">
    <property type="entry name" value="CYTH"/>
    <property type="match status" value="1"/>
</dbReference>
<proteinExistence type="predicted"/>
<evidence type="ECO:0000259" key="1">
    <source>
        <dbReference type="PROSITE" id="PS51707"/>
    </source>
</evidence>
<dbReference type="InterPro" id="IPR008173">
    <property type="entry name" value="Adenylyl_cyclase_CyaB"/>
</dbReference>
<dbReference type="AlphaFoldDB" id="A0A7R9BQL6"/>
<feature type="domain" description="CYTH" evidence="1">
    <location>
        <begin position="1"/>
        <end position="171"/>
    </location>
</feature>
<sequence length="182" mass="20444">MRNVEIKARVNDLEQLLKTAEELAGSPCSEIEQHDTFFFSNEGRLKLRVELVNGIRDAKLIFYDRPDESGAKLSNYSISPVSDPSALKHVLSNSLGIKDELVKMRKVFMVGQTRVHVDHIPNHGHFMELEVVLSDHQNAEDGQAEAERLMEQLNIRKEDLLSGAYVDFLKVPAGTVSTATKE</sequence>
<dbReference type="SUPFAM" id="SSF55154">
    <property type="entry name" value="CYTH-like phosphatases"/>
    <property type="match status" value="1"/>
</dbReference>
<dbReference type="PROSITE" id="PS51707">
    <property type="entry name" value="CYTH"/>
    <property type="match status" value="1"/>
</dbReference>
<dbReference type="InterPro" id="IPR023577">
    <property type="entry name" value="CYTH_domain"/>
</dbReference>
<protein>
    <recommendedName>
        <fullName evidence="1">CYTH domain-containing protein</fullName>
    </recommendedName>
</protein>
<accession>A0A7R9BQL6</accession>
<dbReference type="OrthoDB" id="6159137at2759"/>